<feature type="region of interest" description="Disordered" evidence="2">
    <location>
        <begin position="631"/>
        <end position="661"/>
    </location>
</feature>
<evidence type="ECO:0000256" key="1">
    <source>
        <dbReference type="SAM" id="Coils"/>
    </source>
</evidence>
<evidence type="ECO:0000313" key="5">
    <source>
        <dbReference type="Proteomes" id="UP000032566"/>
    </source>
</evidence>
<organism evidence="4 5">
    <name type="scientific">Acidovorax temperans</name>
    <dbReference type="NCBI Taxonomy" id="80878"/>
    <lineage>
        <taxon>Bacteria</taxon>
        <taxon>Pseudomonadati</taxon>
        <taxon>Pseudomonadota</taxon>
        <taxon>Betaproteobacteria</taxon>
        <taxon>Burkholderiales</taxon>
        <taxon>Comamonadaceae</taxon>
        <taxon>Acidovorax</taxon>
    </lineage>
</organism>
<feature type="signal peptide" evidence="3">
    <location>
        <begin position="1"/>
        <end position="21"/>
    </location>
</feature>
<dbReference type="PATRIC" id="fig|80878.5.peg.8"/>
<feature type="region of interest" description="Disordered" evidence="2">
    <location>
        <begin position="573"/>
        <end position="592"/>
    </location>
</feature>
<proteinExistence type="predicted"/>
<feature type="chain" id="PRO_5002320963" description="Tfp pilus assembly protein FimV" evidence="3">
    <location>
        <begin position="22"/>
        <end position="728"/>
    </location>
</feature>
<dbReference type="EMBL" id="JXYQ01000001">
    <property type="protein sequence ID" value="KJA12480.1"/>
    <property type="molecule type" value="Genomic_DNA"/>
</dbReference>
<feature type="coiled-coil region" evidence="1">
    <location>
        <begin position="257"/>
        <end position="298"/>
    </location>
</feature>
<keyword evidence="3" id="KW-0732">Signal</keyword>
<feature type="compositionally biased region" description="Polar residues" evidence="2">
    <location>
        <begin position="154"/>
        <end position="165"/>
    </location>
</feature>
<feature type="compositionally biased region" description="Low complexity" evidence="2">
    <location>
        <begin position="171"/>
        <end position="180"/>
    </location>
</feature>
<protein>
    <recommendedName>
        <fullName evidence="6">Tfp pilus assembly protein FimV</fullName>
    </recommendedName>
</protein>
<reference evidence="4 5" key="1">
    <citation type="submission" date="2014-12" db="EMBL/GenBank/DDBJ databases">
        <title>Isolation of bacteria from lake water.</title>
        <authorList>
            <person name="Sheng K.-Y."/>
            <person name="Chin P.-S."/>
            <person name="Chan K.-G."/>
            <person name="Tan G.S."/>
        </authorList>
    </citation>
    <scope>NUCLEOTIDE SEQUENCE [LARGE SCALE GENOMIC DNA]</scope>
    <source>
        <strain evidence="4 5">KY4</strain>
    </source>
</reference>
<keyword evidence="5" id="KW-1185">Reference proteome</keyword>
<keyword evidence="1" id="KW-0175">Coiled coil</keyword>
<evidence type="ECO:0000313" key="4">
    <source>
        <dbReference type="EMBL" id="KJA12480.1"/>
    </source>
</evidence>
<dbReference type="STRING" id="80878.RP29_00035"/>
<feature type="region of interest" description="Disordered" evidence="2">
    <location>
        <begin position="152"/>
        <end position="199"/>
    </location>
</feature>
<dbReference type="Proteomes" id="UP000032566">
    <property type="component" value="Unassembled WGS sequence"/>
</dbReference>
<gene>
    <name evidence="4" type="ORF">RP29_00035</name>
</gene>
<comment type="caution">
    <text evidence="4">The sequence shown here is derived from an EMBL/GenBank/DDBJ whole genome shotgun (WGS) entry which is preliminary data.</text>
</comment>
<name>A0A0D7KE44_9BURK</name>
<evidence type="ECO:0008006" key="6">
    <source>
        <dbReference type="Google" id="ProtNLM"/>
    </source>
</evidence>
<evidence type="ECO:0000256" key="3">
    <source>
        <dbReference type="SAM" id="SignalP"/>
    </source>
</evidence>
<dbReference type="AlphaFoldDB" id="A0A0D7KE44"/>
<sequence>MKLRNNILGAGLWAIAAGASALSLGASRGAVVLGSSLDLTFDVQPDTGSDVASSCVAATVKSGDAQLSESKVFVTPLSETSGRTGVRVQASVAIDEPIVQVTLTAGCAGRVTRTYIFFADPPQTAPRSVAVPGPQGAVISPSRIAAPTAVDVPVSNSAPQGSSATVPRPAPAKAASAPAVVRKEARVSPRPSVVKQAAPREPARSRLVMEPLDAWLEMPLALRTTPELPQAPASETSPQREQAAALWRALNQDPQTLAQQEAALRKLETELTQFRASASRNQAATAELQRQVQEMEADRLPSWMVYGLGGALAVALGLCGWLWRRSDRAASKSEHSWREAVAVSSRRADEPSVVDLETVEEVVAPPTDRWGRPLTPAATPPVAAPMPVVQAVAAENAAEPGEVSLEDAGFEPAPTAAPAAQAPLHHIINPEELFDIQQQAEFFVSVGEHDQAVEVLRQHIAQHEETSPVAYLDLLRLYRTLSRAADFNALRQQFMRHFNAHVPEFSAFDRLGKPLDQYLEALAEIEAEWSSPNVLHVLEKHMFYRPGDTRKAPFDLAAFDDLLLLLAIAQTTPSSARGAPPPRKRTTPQPQSFEAAAAHALSSLTPLDHTPDFPLDSLAAALEFGFEPPAPRAEAAVDESKLAPQEPKPVVQPPASASAVGSAGTKYQSSVTLDIDLSEPVPITISDLPAVLVTPPPAPGTPIGFGSSNDLMELSLELEPLKPTDKKP</sequence>
<evidence type="ECO:0000256" key="2">
    <source>
        <dbReference type="SAM" id="MobiDB-lite"/>
    </source>
</evidence>
<accession>A0A0D7KE44</accession>